<dbReference type="AlphaFoldDB" id="A0A7X0FAW8"/>
<dbReference type="PANTHER" id="PTHR38814">
    <property type="entry name" value="ENDONUCLEASE NUCS"/>
    <property type="match status" value="1"/>
</dbReference>
<gene>
    <name evidence="3" type="ORF">GGR00_004142</name>
</gene>
<sequence length="658" mass="74059">MFEAPLRDLLASQLEVLEDGLTLLKIEQFVPSTIGTRSFIDILARDKRGRWVLIELKRSDAASREAIHEIYKYVEAVKGHLGARDDEIRAIIVSTEWKELLVPFSRFVQDTSISANGVKIILAEPDNTITAQAVEPLALSSGRVLSPWHEISLYRSEKRLQKGIASYDASCRTKGINDYIMVEMQAPEGFYEASVLATARSINGIRGGAEEPTEEEIADVAIKMKRMDHLIYFVPQLQSPEEYLEIIRNDQKVFREVEEFMDDLEGEELLSSLLEYALFAKPKIDRDYFEIGYPAKFRTKLLDGEGWTIKAIHRRGAFERNSVLTDETILGEIAGEAGTSGQRLKRSIILSDRAEVTQLLKDVSECLPNNPVWAGMIRDQLEEARTEFPKATVDVSIYSPSTGMLTLFFTVTQETGALYVPTYTLAIQNEGELRRIYIGELSSLDDNPISADAFTNVLSNYYEGDIGMLVMTMTWGGYEARDIDILEDLNLGYGSFRCDAQGDERQFYRMKNRRWRQVPALQPFGELKSYLERNERLVRIIAHKLGPRIGPGICDGSRADRQLEDHVDPLTVKQGKYYIDPPNECDICSIPLSGETFMSDTRLKEHDAAANMCADCTIYYGAGIGWGVGQLYRNEGDGKWLLVGGFFGAKDDDDSTGP</sequence>
<dbReference type="InterPro" id="IPR011856">
    <property type="entry name" value="tRNA_endonuc-like_dom_sf"/>
</dbReference>
<protein>
    <recommendedName>
        <fullName evidence="2">Endonuclease NucS C-terminal domain-containing protein</fullName>
    </recommendedName>
</protein>
<dbReference type="Pfam" id="PF01939">
    <property type="entry name" value="NucS_C"/>
    <property type="match status" value="1"/>
</dbReference>
<evidence type="ECO:0000313" key="3">
    <source>
        <dbReference type="EMBL" id="MBB6356334.1"/>
    </source>
</evidence>
<name>A0A7X0FAW8_9HYPH</name>
<evidence type="ECO:0000313" key="4">
    <source>
        <dbReference type="Proteomes" id="UP000536262"/>
    </source>
</evidence>
<accession>A0A7X0FAW8</accession>
<dbReference type="EMBL" id="JACHOU010000013">
    <property type="protein sequence ID" value="MBB6356334.1"/>
    <property type="molecule type" value="Genomic_DNA"/>
</dbReference>
<dbReference type="GO" id="GO:0003677">
    <property type="term" value="F:DNA binding"/>
    <property type="evidence" value="ECO:0007669"/>
    <property type="project" value="UniProtKB-KW"/>
</dbReference>
<reference evidence="3 4" key="1">
    <citation type="submission" date="2020-08" db="EMBL/GenBank/DDBJ databases">
        <title>Genomic Encyclopedia of Type Strains, Phase IV (KMG-IV): sequencing the most valuable type-strain genomes for metagenomic binning, comparative biology and taxonomic classification.</title>
        <authorList>
            <person name="Goeker M."/>
        </authorList>
    </citation>
    <scope>NUCLEOTIDE SEQUENCE [LARGE SCALE GENOMIC DNA]</scope>
    <source>
        <strain evidence="3 4">DSM 7051</strain>
    </source>
</reference>
<dbReference type="InterPro" id="IPR048301">
    <property type="entry name" value="NucS_C"/>
</dbReference>
<dbReference type="PANTHER" id="PTHR38814:SF1">
    <property type="entry name" value="ENDONUCLEASE NUCS"/>
    <property type="match status" value="1"/>
</dbReference>
<organism evidence="3 4">
    <name type="scientific">Aminobacter aganoensis</name>
    <dbReference type="NCBI Taxonomy" id="83264"/>
    <lineage>
        <taxon>Bacteria</taxon>
        <taxon>Pseudomonadati</taxon>
        <taxon>Pseudomonadota</taxon>
        <taxon>Alphaproteobacteria</taxon>
        <taxon>Hyphomicrobiales</taxon>
        <taxon>Phyllobacteriaceae</taxon>
        <taxon>Aminobacter</taxon>
    </lineage>
</organism>
<dbReference type="Gene3D" id="3.40.1350.10">
    <property type="match status" value="1"/>
</dbReference>
<proteinExistence type="predicted"/>
<keyword evidence="4" id="KW-1185">Reference proteome</keyword>
<comment type="caution">
    <text evidence="3">The sequence shown here is derived from an EMBL/GenBank/DDBJ whole genome shotgun (WGS) entry which is preliminary data.</text>
</comment>
<evidence type="ECO:0000256" key="1">
    <source>
        <dbReference type="ARBA" id="ARBA00023125"/>
    </source>
</evidence>
<feature type="domain" description="Endonuclease NucS C-terminal" evidence="2">
    <location>
        <begin position="3"/>
        <end position="96"/>
    </location>
</feature>
<evidence type="ECO:0000259" key="2">
    <source>
        <dbReference type="Pfam" id="PF01939"/>
    </source>
</evidence>
<keyword evidence="1" id="KW-0238">DNA-binding</keyword>
<dbReference type="Proteomes" id="UP000536262">
    <property type="component" value="Unassembled WGS sequence"/>
</dbReference>
<dbReference type="GO" id="GO:0004519">
    <property type="term" value="F:endonuclease activity"/>
    <property type="evidence" value="ECO:0007669"/>
    <property type="project" value="InterPro"/>
</dbReference>
<dbReference type="RefSeq" id="WP_184700699.1">
    <property type="nucleotide sequence ID" value="NZ_BAABEG010000001.1"/>
</dbReference>
<dbReference type="InterPro" id="IPR002793">
    <property type="entry name" value="Endonuclease_NucS"/>
</dbReference>